<gene>
    <name evidence="3" type="ORF">F9U64_21295</name>
</gene>
<comment type="caution">
    <text evidence="3">The sequence shown here is derived from an EMBL/GenBank/DDBJ whole genome shotgun (WGS) entry which is preliminary data.</text>
</comment>
<dbReference type="PANTHER" id="PTHR34136">
    <property type="match status" value="1"/>
</dbReference>
<reference evidence="3 4" key="1">
    <citation type="submission" date="2019-10" db="EMBL/GenBank/DDBJ databases">
        <title>Gracilibacillus sp. nov. isolated from rice seeds.</title>
        <authorList>
            <person name="He S."/>
        </authorList>
    </citation>
    <scope>NUCLEOTIDE SEQUENCE [LARGE SCALE GENOMIC DNA]</scope>
    <source>
        <strain evidence="3 4">TD8</strain>
    </source>
</reference>
<keyword evidence="4" id="KW-1185">Reference proteome</keyword>
<dbReference type="Proteomes" id="UP000480246">
    <property type="component" value="Unassembled WGS sequence"/>
</dbReference>
<dbReference type="Pfam" id="PF03808">
    <property type="entry name" value="Glyco_tran_WecG"/>
    <property type="match status" value="1"/>
</dbReference>
<dbReference type="OrthoDB" id="9771846at2"/>
<protein>
    <submittedName>
        <fullName evidence="3">WecB/TagA/CpsF family glycosyltransferase</fullName>
    </submittedName>
</protein>
<dbReference type="CDD" id="cd06533">
    <property type="entry name" value="Glyco_transf_WecG_TagA"/>
    <property type="match status" value="1"/>
</dbReference>
<sequence length="250" mass="28327">MNPTVNILGIPFSKLTLNETATLLEEHINNESASLHHLITANPEISLMYQSDSQYKKIMDQADLITPDGIGIVLASRRKKDPVPERVTGFDLLHQLLEKGNYHGWSFYFLGTDEETNAKAVKEIEQKYPNVTIAGRHHGFFSKEEEAGIIDEIKQTKPDVLIVAMGAPYSDKWIYQHKQELSDVQVVFGVGGSLDVIAGKVQATPEIWKKLNMEWLHRLITAPAAKGQKSRWLRQTAIPKFIYYILMKKV</sequence>
<organism evidence="3 4">
    <name type="scientific">Gracilibacillus oryzae</name>
    <dbReference type="NCBI Taxonomy" id="1672701"/>
    <lineage>
        <taxon>Bacteria</taxon>
        <taxon>Bacillati</taxon>
        <taxon>Bacillota</taxon>
        <taxon>Bacilli</taxon>
        <taxon>Bacillales</taxon>
        <taxon>Bacillaceae</taxon>
        <taxon>Gracilibacillus</taxon>
    </lineage>
</organism>
<dbReference type="PANTHER" id="PTHR34136:SF1">
    <property type="entry name" value="UDP-N-ACETYL-D-MANNOSAMINURONIC ACID TRANSFERASE"/>
    <property type="match status" value="1"/>
</dbReference>
<dbReference type="EMBL" id="WEID01000121">
    <property type="protein sequence ID" value="KAB8125939.1"/>
    <property type="molecule type" value="Genomic_DNA"/>
</dbReference>
<keyword evidence="1" id="KW-0328">Glycosyltransferase</keyword>
<dbReference type="InterPro" id="IPR004629">
    <property type="entry name" value="WecG_TagA_CpsF"/>
</dbReference>
<accession>A0A7C8KVM6</accession>
<evidence type="ECO:0000256" key="2">
    <source>
        <dbReference type="ARBA" id="ARBA00022679"/>
    </source>
</evidence>
<evidence type="ECO:0000313" key="3">
    <source>
        <dbReference type="EMBL" id="KAB8125939.1"/>
    </source>
</evidence>
<dbReference type="NCBIfam" id="TIGR00696">
    <property type="entry name" value="wecG_tagA_cpsF"/>
    <property type="match status" value="1"/>
</dbReference>
<keyword evidence="2 3" id="KW-0808">Transferase</keyword>
<dbReference type="GO" id="GO:0016758">
    <property type="term" value="F:hexosyltransferase activity"/>
    <property type="evidence" value="ECO:0007669"/>
    <property type="project" value="TreeGrafter"/>
</dbReference>
<evidence type="ECO:0000256" key="1">
    <source>
        <dbReference type="ARBA" id="ARBA00022676"/>
    </source>
</evidence>
<evidence type="ECO:0000313" key="4">
    <source>
        <dbReference type="Proteomes" id="UP000480246"/>
    </source>
</evidence>
<proteinExistence type="predicted"/>
<name>A0A7C8KVM6_9BACI</name>
<dbReference type="AlphaFoldDB" id="A0A7C8KVM6"/>